<keyword evidence="1" id="KW-0472">Membrane</keyword>
<evidence type="ECO:0000256" key="1">
    <source>
        <dbReference type="SAM" id="Phobius"/>
    </source>
</evidence>
<evidence type="ECO:0000313" key="3">
    <source>
        <dbReference type="Proteomes" id="UP000001401"/>
    </source>
</evidence>
<dbReference type="EMBL" id="CP002394">
    <property type="protein sequence ID" value="ADU29073.1"/>
    <property type="molecule type" value="Genomic_DNA"/>
</dbReference>
<organism evidence="2 3">
    <name type="scientific">Evansella cellulosilytica (strain ATCC 21833 / DSM 2522 / FERM P-1141 / JCM 9156 / N-4)</name>
    <name type="common">Bacillus cellulosilyticus</name>
    <dbReference type="NCBI Taxonomy" id="649639"/>
    <lineage>
        <taxon>Bacteria</taxon>
        <taxon>Bacillati</taxon>
        <taxon>Bacillota</taxon>
        <taxon>Bacilli</taxon>
        <taxon>Bacillales</taxon>
        <taxon>Bacillaceae</taxon>
        <taxon>Evansella</taxon>
    </lineage>
</organism>
<dbReference type="AlphaFoldDB" id="E6U069"/>
<name>E6U069_EVAC2</name>
<dbReference type="eggNOG" id="ENOG5031HC1">
    <property type="taxonomic scope" value="Bacteria"/>
</dbReference>
<protein>
    <recommendedName>
        <fullName evidence="4">YtxH domain-containing protein</fullName>
    </recommendedName>
</protein>
<dbReference type="KEGG" id="bco:Bcell_0792"/>
<sequence>MSKEDKQGSWLRRGFLLGAVAGSIYILANKKTRSKVINGIGECTTKTKQWIEVIKENREEIVEQLRASSNTISSVVEDASDDIQQIVETTQHMKQHTSTLLGTLQDTKHEFQQLAANIKSKNTIDTQDAQALLPEYDERN</sequence>
<dbReference type="Proteomes" id="UP000001401">
    <property type="component" value="Chromosome"/>
</dbReference>
<dbReference type="HOGENOM" id="CLU_1831086_0_0_9"/>
<dbReference type="OrthoDB" id="2863767at2"/>
<feature type="transmembrane region" description="Helical" evidence="1">
    <location>
        <begin position="12"/>
        <end position="28"/>
    </location>
</feature>
<accession>E6U069</accession>
<keyword evidence="1" id="KW-0812">Transmembrane</keyword>
<keyword evidence="3" id="KW-1185">Reference proteome</keyword>
<dbReference type="RefSeq" id="WP_013487414.1">
    <property type="nucleotide sequence ID" value="NC_014829.1"/>
</dbReference>
<dbReference type="SUPFAM" id="SSF58104">
    <property type="entry name" value="Methyl-accepting chemotaxis protein (MCP) signaling domain"/>
    <property type="match status" value="1"/>
</dbReference>
<keyword evidence="1" id="KW-1133">Transmembrane helix</keyword>
<proteinExistence type="predicted"/>
<gene>
    <name evidence="2" type="ordered locus">Bcell_0792</name>
</gene>
<reference evidence="2 3" key="1">
    <citation type="submission" date="2010-12" db="EMBL/GenBank/DDBJ databases">
        <title>Complete sequence of Bacillus cellulosilyticus DSM 2522.</title>
        <authorList>
            <consortium name="US DOE Joint Genome Institute"/>
            <person name="Lucas S."/>
            <person name="Copeland A."/>
            <person name="Lapidus A."/>
            <person name="Cheng J.-F."/>
            <person name="Bruce D."/>
            <person name="Goodwin L."/>
            <person name="Pitluck S."/>
            <person name="Chertkov O."/>
            <person name="Detter J.C."/>
            <person name="Han C."/>
            <person name="Tapia R."/>
            <person name="Land M."/>
            <person name="Hauser L."/>
            <person name="Jeffries C."/>
            <person name="Kyrpides N."/>
            <person name="Ivanova N."/>
            <person name="Mikhailova N."/>
            <person name="Brumm P."/>
            <person name="Mead D."/>
            <person name="Woyke T."/>
        </authorList>
    </citation>
    <scope>NUCLEOTIDE SEQUENCE [LARGE SCALE GENOMIC DNA]</scope>
    <source>
        <strain evidence="3">ATCC 21833 / DSM 2522 / FERM P-1141 / JCM 9156 / N-4</strain>
    </source>
</reference>
<evidence type="ECO:0008006" key="4">
    <source>
        <dbReference type="Google" id="ProtNLM"/>
    </source>
</evidence>
<evidence type="ECO:0000313" key="2">
    <source>
        <dbReference type="EMBL" id="ADU29073.1"/>
    </source>
</evidence>